<dbReference type="Gene3D" id="1.10.238.10">
    <property type="entry name" value="EF-hand"/>
    <property type="match status" value="3"/>
</dbReference>
<organism evidence="6 7">
    <name type="scientific">Jatropha curcas</name>
    <name type="common">Barbados nut</name>
    <dbReference type="NCBI Taxonomy" id="180498"/>
    <lineage>
        <taxon>Eukaryota</taxon>
        <taxon>Viridiplantae</taxon>
        <taxon>Streptophyta</taxon>
        <taxon>Embryophyta</taxon>
        <taxon>Tracheophyta</taxon>
        <taxon>Spermatophyta</taxon>
        <taxon>Magnoliopsida</taxon>
        <taxon>eudicotyledons</taxon>
        <taxon>Gunneridae</taxon>
        <taxon>Pentapetalae</taxon>
        <taxon>rosids</taxon>
        <taxon>fabids</taxon>
        <taxon>Malpighiales</taxon>
        <taxon>Euphorbiaceae</taxon>
        <taxon>Crotonoideae</taxon>
        <taxon>Jatropheae</taxon>
        <taxon>Jatropha</taxon>
    </lineage>
</organism>
<dbReference type="STRING" id="180498.A0A067KYP3"/>
<protein>
    <recommendedName>
        <fullName evidence="5">EF-hand domain-containing protein</fullName>
    </recommendedName>
</protein>
<dbReference type="SMART" id="SM00054">
    <property type="entry name" value="EFh"/>
    <property type="match status" value="5"/>
</dbReference>
<dbReference type="AlphaFoldDB" id="A0A067KYP3"/>
<dbReference type="Pfam" id="PF13499">
    <property type="entry name" value="EF-hand_7"/>
    <property type="match status" value="1"/>
</dbReference>
<evidence type="ECO:0000259" key="5">
    <source>
        <dbReference type="PROSITE" id="PS50222"/>
    </source>
</evidence>
<reference evidence="6 7" key="1">
    <citation type="journal article" date="2014" name="PLoS ONE">
        <title>Global Analysis of Gene Expression Profiles in Physic Nut (Jatropha curcas L.) Seedlings Exposed to Salt Stress.</title>
        <authorList>
            <person name="Zhang L."/>
            <person name="Zhang C."/>
            <person name="Wu P."/>
            <person name="Chen Y."/>
            <person name="Li M."/>
            <person name="Jiang H."/>
            <person name="Wu G."/>
        </authorList>
    </citation>
    <scope>NUCLEOTIDE SEQUENCE [LARGE SCALE GENOMIC DNA]</scope>
    <source>
        <strain evidence="7">cv. GZQX0401</strain>
        <tissue evidence="6">Young leaves</tissue>
    </source>
</reference>
<dbReference type="InterPro" id="IPR018247">
    <property type="entry name" value="EF_Hand_1_Ca_BS"/>
</dbReference>
<gene>
    <name evidence="6" type="ORF">JCGZ_08570</name>
</gene>
<feature type="domain" description="EF-hand" evidence="5">
    <location>
        <begin position="260"/>
        <end position="295"/>
    </location>
</feature>
<evidence type="ECO:0000256" key="3">
    <source>
        <dbReference type="ARBA" id="ARBA00022837"/>
    </source>
</evidence>
<keyword evidence="4" id="KW-0812">Transmembrane</keyword>
<dbReference type="GO" id="GO:0005783">
    <property type="term" value="C:endoplasmic reticulum"/>
    <property type="evidence" value="ECO:0007669"/>
    <property type="project" value="TreeGrafter"/>
</dbReference>
<dbReference type="PROSITE" id="PS00018">
    <property type="entry name" value="EF_HAND_1"/>
    <property type="match status" value="3"/>
</dbReference>
<dbReference type="SUPFAM" id="SSF47473">
    <property type="entry name" value="EF-hand"/>
    <property type="match status" value="2"/>
</dbReference>
<dbReference type="PANTHER" id="PTHR10827">
    <property type="entry name" value="RETICULOCALBIN"/>
    <property type="match status" value="1"/>
</dbReference>
<feature type="domain" description="EF-hand" evidence="5">
    <location>
        <begin position="228"/>
        <end position="251"/>
    </location>
</feature>
<dbReference type="GO" id="GO:0005509">
    <property type="term" value="F:calcium ion binding"/>
    <property type="evidence" value="ECO:0007669"/>
    <property type="project" value="InterPro"/>
</dbReference>
<proteinExistence type="predicted"/>
<evidence type="ECO:0000313" key="6">
    <source>
        <dbReference type="EMBL" id="KDP37385.1"/>
    </source>
</evidence>
<keyword evidence="2" id="KW-0677">Repeat</keyword>
<dbReference type="Proteomes" id="UP000027138">
    <property type="component" value="Unassembled WGS sequence"/>
</dbReference>
<dbReference type="PANTHER" id="PTHR10827:SF98">
    <property type="entry name" value="45 KDA CALCIUM-BINDING PROTEIN"/>
    <property type="match status" value="1"/>
</dbReference>
<evidence type="ECO:0000256" key="1">
    <source>
        <dbReference type="ARBA" id="ARBA00022723"/>
    </source>
</evidence>
<dbReference type="KEGG" id="jcu:105634677"/>
<keyword evidence="4" id="KW-0472">Membrane</keyword>
<keyword evidence="4" id="KW-1133">Transmembrane helix</keyword>
<feature type="domain" description="EF-hand" evidence="5">
    <location>
        <begin position="177"/>
        <end position="212"/>
    </location>
</feature>
<feature type="transmembrane region" description="Helical" evidence="4">
    <location>
        <begin position="6"/>
        <end position="24"/>
    </location>
</feature>
<dbReference type="PROSITE" id="PS50222">
    <property type="entry name" value="EF_HAND_2"/>
    <property type="match status" value="3"/>
</dbReference>
<name>A0A067KYP3_JATCU</name>
<dbReference type="InterPro" id="IPR002048">
    <property type="entry name" value="EF_hand_dom"/>
</dbReference>
<keyword evidence="3" id="KW-0106">Calcium</keyword>
<dbReference type="InterPro" id="IPR011992">
    <property type="entry name" value="EF-hand-dom_pair"/>
</dbReference>
<dbReference type="OrthoDB" id="293868at2759"/>
<keyword evidence="1" id="KW-0479">Metal-binding</keyword>
<dbReference type="EMBL" id="KK914407">
    <property type="protein sequence ID" value="KDP37385.1"/>
    <property type="molecule type" value="Genomic_DNA"/>
</dbReference>
<evidence type="ECO:0000256" key="2">
    <source>
        <dbReference type="ARBA" id="ARBA00022737"/>
    </source>
</evidence>
<evidence type="ECO:0000313" key="7">
    <source>
        <dbReference type="Proteomes" id="UP000027138"/>
    </source>
</evidence>
<sequence>MTRAVVYAFLATAFVFLMVCLPIINKRGHNIRLSQNRRLGYTFLIPNFDPLVVKMERLAEEKDLSNESNFDNSKKNSNNFEAEDYADGEYISDDGKLNITLRLTTLFQLIDKAPKDGRINFEELQTWNREQAVERLMYKTQKEMDLHDKDGDEEISFTEYFPQFSREEIERKDMGHGEAGWWMEQFRNADVDGDGTLNLDELNNFLHPEDSSNKEIQKWLLRDRIRWMDDDQDGKISFAEFQMYVYNIYKAYAGFETDVTNLPTAKQKFQKLDTDENLFLDVDELIPFLHYLKPGELSYATYYASYLIQEADDDGDRHLSLDEMINHENTFYTTVFHDRNEDHDDFFDEL</sequence>
<accession>A0A067KYP3</accession>
<evidence type="ECO:0000256" key="4">
    <source>
        <dbReference type="SAM" id="Phobius"/>
    </source>
</evidence>
<keyword evidence="7" id="KW-1185">Reference proteome</keyword>